<accession>A0A1Y1ZF37</accession>
<keyword evidence="3" id="KW-1185">Reference proteome</keyword>
<evidence type="ECO:0008006" key="4">
    <source>
        <dbReference type="Google" id="ProtNLM"/>
    </source>
</evidence>
<evidence type="ECO:0000313" key="3">
    <source>
        <dbReference type="Proteomes" id="UP000193144"/>
    </source>
</evidence>
<reference evidence="2 3" key="1">
    <citation type="submission" date="2016-07" db="EMBL/GenBank/DDBJ databases">
        <title>Pervasive Adenine N6-methylation of Active Genes in Fungi.</title>
        <authorList>
            <consortium name="DOE Joint Genome Institute"/>
            <person name="Mondo S.J."/>
            <person name="Dannebaum R.O."/>
            <person name="Kuo R.C."/>
            <person name="Labutti K."/>
            <person name="Haridas S."/>
            <person name="Kuo A."/>
            <person name="Salamov A."/>
            <person name="Ahrendt S.R."/>
            <person name="Lipzen A."/>
            <person name="Sullivan W."/>
            <person name="Andreopoulos W.B."/>
            <person name="Clum A."/>
            <person name="Lindquist E."/>
            <person name="Daum C."/>
            <person name="Ramamoorthy G.K."/>
            <person name="Gryganskyi A."/>
            <person name="Culley D."/>
            <person name="Magnuson J.K."/>
            <person name="James T.Y."/>
            <person name="O'Malley M.A."/>
            <person name="Stajich J.E."/>
            <person name="Spatafora J.W."/>
            <person name="Visel A."/>
            <person name="Grigoriev I.V."/>
        </authorList>
    </citation>
    <scope>NUCLEOTIDE SEQUENCE [LARGE SCALE GENOMIC DNA]</scope>
    <source>
        <strain evidence="2 3">CBS 115471</strain>
    </source>
</reference>
<dbReference type="PANTHER" id="PTHR35870">
    <property type="entry name" value="PROTEIN, PUTATIVE (AFU_ORTHOLOGUE AFUA_5G03330)-RELATED"/>
    <property type="match status" value="1"/>
</dbReference>
<dbReference type="InterPro" id="IPR025337">
    <property type="entry name" value="Questin_oxidase-like"/>
</dbReference>
<dbReference type="PANTHER" id="PTHR35870:SF6">
    <property type="entry name" value="MGS207 PROTEIN"/>
    <property type="match status" value="1"/>
</dbReference>
<dbReference type="OrthoDB" id="10265971at2759"/>
<dbReference type="GO" id="GO:0016491">
    <property type="term" value="F:oxidoreductase activity"/>
    <property type="evidence" value="ECO:0007669"/>
    <property type="project" value="UniProtKB-KW"/>
</dbReference>
<sequence>MITLPSFKLPFFNPQSGHHSKIDLPSVEIHDVETAAERRARALKHLLKANHANHSIIYHQLRFHNHAPHILGSAYILGGTHEHLNDIYESEAQELEPWHDSPAEITKDDWRDFLGKREYQRAFVDFFEDQMVAKKYDWKLLLDEYLFQGKEPLINGLISGLGHPLIHLGYAYELGSRTIAIEALAMGSCFYSSLHKYLDDPAYTKPANTPSTSPLDILQSVRTDKRFDGLYDHRSGDISKVLEEREEALLEFWNAWELPNPKEQFEESQRTAVALFVGTDPPETNKFDFFLAHVLTSSHAIRILLPLVPAKYHINLVRQWWLFTLAVYIAQVRPEIKVDAIEGYGLKGRDWKFVVDTALRSSHSLDAHFVKALRSMKVAAETWGDDSQFYLKAAVKVASEFEHWGGFGTADDVKYDYPENQ</sequence>
<dbReference type="STRING" id="1231657.A0A1Y1ZF37"/>
<comment type="caution">
    <text evidence="2">The sequence shown here is derived from an EMBL/GenBank/DDBJ whole genome shotgun (WGS) entry which is preliminary data.</text>
</comment>
<dbReference type="Proteomes" id="UP000193144">
    <property type="component" value="Unassembled WGS sequence"/>
</dbReference>
<gene>
    <name evidence="2" type="ORF">BCR34DRAFT_488202</name>
</gene>
<keyword evidence="1" id="KW-0560">Oxidoreductase</keyword>
<name>A0A1Y1ZF37_9PLEO</name>
<protein>
    <recommendedName>
        <fullName evidence="4">MGS207 protein</fullName>
    </recommendedName>
</protein>
<dbReference type="EMBL" id="MCFA01000094">
    <property type="protein sequence ID" value="ORY08868.1"/>
    <property type="molecule type" value="Genomic_DNA"/>
</dbReference>
<evidence type="ECO:0000256" key="1">
    <source>
        <dbReference type="ARBA" id="ARBA00023002"/>
    </source>
</evidence>
<proteinExistence type="predicted"/>
<organism evidence="2 3">
    <name type="scientific">Clohesyomyces aquaticus</name>
    <dbReference type="NCBI Taxonomy" id="1231657"/>
    <lineage>
        <taxon>Eukaryota</taxon>
        <taxon>Fungi</taxon>
        <taxon>Dikarya</taxon>
        <taxon>Ascomycota</taxon>
        <taxon>Pezizomycotina</taxon>
        <taxon>Dothideomycetes</taxon>
        <taxon>Pleosporomycetidae</taxon>
        <taxon>Pleosporales</taxon>
        <taxon>Lindgomycetaceae</taxon>
        <taxon>Clohesyomyces</taxon>
    </lineage>
</organism>
<dbReference type="Pfam" id="PF14027">
    <property type="entry name" value="Questin_oxidase"/>
    <property type="match status" value="1"/>
</dbReference>
<dbReference type="AlphaFoldDB" id="A0A1Y1ZF37"/>
<evidence type="ECO:0000313" key="2">
    <source>
        <dbReference type="EMBL" id="ORY08868.1"/>
    </source>
</evidence>